<feature type="domain" description="Cullin family profile" evidence="2">
    <location>
        <begin position="1"/>
        <end position="88"/>
    </location>
</feature>
<dbReference type="AlphaFoldDB" id="E9HS75"/>
<dbReference type="InterPro" id="IPR036317">
    <property type="entry name" value="Cullin_homology_sf"/>
</dbReference>
<accession>E9HS75</accession>
<dbReference type="Proteomes" id="UP000000305">
    <property type="component" value="Unassembled WGS sequence"/>
</dbReference>
<gene>
    <name evidence="3" type="ORF">DAPPUDRAFT_333208</name>
</gene>
<evidence type="ECO:0000313" key="3">
    <source>
        <dbReference type="EMBL" id="EFX65411.1"/>
    </source>
</evidence>
<dbReference type="HOGENOM" id="CLU_2361842_0_0_1"/>
<sequence length="96" mass="11331">MANLLQHKCGSEFTTKLKLMFMDTALSSDLAKKFILQIQETVQVEMYVLQSSAWHLNHSNPTEFTIPKELEKSVQCFEEFYRQEFKEKTDMAVQYE</sequence>
<dbReference type="SUPFAM" id="SSF75632">
    <property type="entry name" value="Cullin homology domain"/>
    <property type="match status" value="1"/>
</dbReference>
<evidence type="ECO:0000259" key="2">
    <source>
        <dbReference type="PROSITE" id="PS50069"/>
    </source>
</evidence>
<dbReference type="STRING" id="6669.E9HS75"/>
<dbReference type="OrthoDB" id="27073at2759"/>
<dbReference type="InterPro" id="IPR016158">
    <property type="entry name" value="Cullin_homology"/>
</dbReference>
<dbReference type="KEGG" id="dpx:DAPPUDRAFT_333208"/>
<proteinExistence type="inferred from homology"/>
<dbReference type="GO" id="GO:0031625">
    <property type="term" value="F:ubiquitin protein ligase binding"/>
    <property type="evidence" value="ECO:0007669"/>
    <property type="project" value="InterPro"/>
</dbReference>
<evidence type="ECO:0000313" key="4">
    <source>
        <dbReference type="Proteomes" id="UP000000305"/>
    </source>
</evidence>
<dbReference type="Gene3D" id="1.20.1310.10">
    <property type="entry name" value="Cullin Repeats"/>
    <property type="match status" value="1"/>
</dbReference>
<dbReference type="eggNOG" id="KOG2284">
    <property type="taxonomic scope" value="Eukaryota"/>
</dbReference>
<keyword evidence="4" id="KW-1185">Reference proteome</keyword>
<dbReference type="GO" id="GO:0006511">
    <property type="term" value="P:ubiquitin-dependent protein catabolic process"/>
    <property type="evidence" value="ECO:0007669"/>
    <property type="project" value="InterPro"/>
</dbReference>
<dbReference type="EMBL" id="GL732746">
    <property type="protein sequence ID" value="EFX65411.1"/>
    <property type="molecule type" value="Genomic_DNA"/>
</dbReference>
<dbReference type="Gene3D" id="4.10.1030.10">
    <property type="entry name" value="Ring Box Chain A, domain 5"/>
    <property type="match status" value="1"/>
</dbReference>
<comment type="similarity">
    <text evidence="1">Belongs to the cullin family.</text>
</comment>
<dbReference type="PROSITE" id="PS50069">
    <property type="entry name" value="CULLIN_2"/>
    <property type="match status" value="1"/>
</dbReference>
<protein>
    <recommendedName>
        <fullName evidence="2">Cullin family profile domain-containing protein</fullName>
    </recommendedName>
</protein>
<dbReference type="PANTHER" id="PTHR11932">
    <property type="entry name" value="CULLIN"/>
    <property type="match status" value="1"/>
</dbReference>
<dbReference type="InterPro" id="IPR045093">
    <property type="entry name" value="Cullin"/>
</dbReference>
<dbReference type="InParanoid" id="E9HS75"/>
<reference evidence="3 4" key="1">
    <citation type="journal article" date="2011" name="Science">
        <title>The ecoresponsive genome of Daphnia pulex.</title>
        <authorList>
            <person name="Colbourne J.K."/>
            <person name="Pfrender M.E."/>
            <person name="Gilbert D."/>
            <person name="Thomas W.K."/>
            <person name="Tucker A."/>
            <person name="Oakley T.H."/>
            <person name="Tokishita S."/>
            <person name="Aerts A."/>
            <person name="Arnold G.J."/>
            <person name="Basu M.K."/>
            <person name="Bauer D.J."/>
            <person name="Caceres C.E."/>
            <person name="Carmel L."/>
            <person name="Casola C."/>
            <person name="Choi J.H."/>
            <person name="Detter J.C."/>
            <person name="Dong Q."/>
            <person name="Dusheyko S."/>
            <person name="Eads B.D."/>
            <person name="Frohlich T."/>
            <person name="Geiler-Samerotte K.A."/>
            <person name="Gerlach D."/>
            <person name="Hatcher P."/>
            <person name="Jogdeo S."/>
            <person name="Krijgsveld J."/>
            <person name="Kriventseva E.V."/>
            <person name="Kultz D."/>
            <person name="Laforsch C."/>
            <person name="Lindquist E."/>
            <person name="Lopez J."/>
            <person name="Manak J.R."/>
            <person name="Muller J."/>
            <person name="Pangilinan J."/>
            <person name="Patwardhan R.P."/>
            <person name="Pitluck S."/>
            <person name="Pritham E.J."/>
            <person name="Rechtsteiner A."/>
            <person name="Rho M."/>
            <person name="Rogozin I.B."/>
            <person name="Sakarya O."/>
            <person name="Salamov A."/>
            <person name="Schaack S."/>
            <person name="Shapiro H."/>
            <person name="Shiga Y."/>
            <person name="Skalitzky C."/>
            <person name="Smith Z."/>
            <person name="Souvorov A."/>
            <person name="Sung W."/>
            <person name="Tang Z."/>
            <person name="Tsuchiya D."/>
            <person name="Tu H."/>
            <person name="Vos H."/>
            <person name="Wang M."/>
            <person name="Wolf Y.I."/>
            <person name="Yamagata H."/>
            <person name="Yamada T."/>
            <person name="Ye Y."/>
            <person name="Shaw J.R."/>
            <person name="Andrews J."/>
            <person name="Crease T.J."/>
            <person name="Tang H."/>
            <person name="Lucas S.M."/>
            <person name="Robertson H.M."/>
            <person name="Bork P."/>
            <person name="Koonin E.V."/>
            <person name="Zdobnov E.M."/>
            <person name="Grigoriev I.V."/>
            <person name="Lynch M."/>
            <person name="Boore J.L."/>
        </authorList>
    </citation>
    <scope>NUCLEOTIDE SEQUENCE [LARGE SCALE GENOMIC DNA]</scope>
</reference>
<evidence type="ECO:0000256" key="1">
    <source>
        <dbReference type="PROSITE-ProRule" id="PRU00330"/>
    </source>
</evidence>
<dbReference type="SMART" id="SM00182">
    <property type="entry name" value="CULLIN"/>
    <property type="match status" value="1"/>
</dbReference>
<name>E9HS75_DAPPU</name>
<organism evidence="3 4">
    <name type="scientific">Daphnia pulex</name>
    <name type="common">Water flea</name>
    <dbReference type="NCBI Taxonomy" id="6669"/>
    <lineage>
        <taxon>Eukaryota</taxon>
        <taxon>Metazoa</taxon>
        <taxon>Ecdysozoa</taxon>
        <taxon>Arthropoda</taxon>
        <taxon>Crustacea</taxon>
        <taxon>Branchiopoda</taxon>
        <taxon>Diplostraca</taxon>
        <taxon>Cladocera</taxon>
        <taxon>Anomopoda</taxon>
        <taxon>Daphniidae</taxon>
        <taxon>Daphnia</taxon>
    </lineage>
</organism>